<evidence type="ECO:0000259" key="6">
    <source>
        <dbReference type="Pfam" id="PF00291"/>
    </source>
</evidence>
<comment type="cofactor">
    <cofactor evidence="1">
        <name>pyridoxal 5'-phosphate</name>
        <dbReference type="ChEBI" id="CHEBI:597326"/>
    </cofactor>
</comment>
<dbReference type="PIRSF" id="PIRSF006278">
    <property type="entry name" value="ACCD_DCysDesulf"/>
    <property type="match status" value="1"/>
</dbReference>
<comment type="caution">
    <text evidence="7">The sequence shown here is derived from an EMBL/GenBank/DDBJ whole genome shotgun (WGS) entry which is preliminary data.</text>
</comment>
<evidence type="ECO:0000256" key="3">
    <source>
        <dbReference type="ARBA" id="ARBA00022898"/>
    </source>
</evidence>
<protein>
    <submittedName>
        <fullName evidence="7">1-aminocyclopropane-1-carboxylate deaminase</fullName>
    </submittedName>
</protein>
<dbReference type="EMBL" id="BSPO01000001">
    <property type="protein sequence ID" value="GLS82333.1"/>
    <property type="molecule type" value="Genomic_DNA"/>
</dbReference>
<accession>A0AA37TKP0</accession>
<organism evidence="7 8">
    <name type="scientific">Paraferrimonas haliotis</name>
    <dbReference type="NCBI Taxonomy" id="2013866"/>
    <lineage>
        <taxon>Bacteria</taxon>
        <taxon>Pseudomonadati</taxon>
        <taxon>Pseudomonadota</taxon>
        <taxon>Gammaproteobacteria</taxon>
        <taxon>Alteromonadales</taxon>
        <taxon>Ferrimonadaceae</taxon>
        <taxon>Paraferrimonas</taxon>
    </lineage>
</organism>
<evidence type="ECO:0000313" key="8">
    <source>
        <dbReference type="Proteomes" id="UP001157439"/>
    </source>
</evidence>
<dbReference type="Gene3D" id="3.40.50.1100">
    <property type="match status" value="2"/>
</dbReference>
<dbReference type="InterPro" id="IPR001926">
    <property type="entry name" value="TrpB-like_PALP"/>
</dbReference>
<name>A0AA37TKP0_9GAMM</name>
<feature type="domain" description="Tryptophan synthase beta chain-like PALP" evidence="6">
    <location>
        <begin position="26"/>
        <end position="298"/>
    </location>
</feature>
<dbReference type="Pfam" id="PF00291">
    <property type="entry name" value="PALP"/>
    <property type="match status" value="1"/>
</dbReference>
<dbReference type="SUPFAM" id="SSF53686">
    <property type="entry name" value="Tryptophan synthase beta subunit-like PLP-dependent enzymes"/>
    <property type="match status" value="1"/>
</dbReference>
<dbReference type="InterPro" id="IPR036052">
    <property type="entry name" value="TrpB-like_PALP_sf"/>
</dbReference>
<dbReference type="GO" id="GO:0019148">
    <property type="term" value="F:D-cysteine desulfhydrase activity"/>
    <property type="evidence" value="ECO:0007669"/>
    <property type="project" value="TreeGrafter"/>
</dbReference>
<evidence type="ECO:0000256" key="4">
    <source>
        <dbReference type="PIRSR" id="PIRSR006278-1"/>
    </source>
</evidence>
<gene>
    <name evidence="7" type="ORF">GCM10007894_03100</name>
</gene>
<proteinExistence type="inferred from homology"/>
<keyword evidence="3 5" id="KW-0663">Pyridoxal phosphate</keyword>
<dbReference type="AlphaFoldDB" id="A0AA37TKP0"/>
<sequence length="325" mass="36250">MLNNDCFFELSQPSLLTRITHPALNSHNVSLWLKRDDLIHNWVSGNKYRKLKYHLRHAAQQGNQGIVSFGGAFSNHLHAVAAITKANGLYSVGIIRGEYDPNNPTLLQLQKLGMKLHFVSRQHYRQRHLAEYQQTWQQRYPDALVVPEGGSSQYALPGVAEVVSELRQQLGHFDSLVTAVGSGGTLAGLVYGVQKNRLTPVNCVGYCAIKNGGYLTQNIDDLLTQMNAKTGGYRLQTDYHCKGFAKVSDEQLAFIEDWHQQTNIAIDPIYTSKMLLGLFSDIEQGMYDNQTVVALHTGGLQGWQGMQYRGMAKSGLAIPPFDKLC</sequence>
<dbReference type="Proteomes" id="UP001157439">
    <property type="component" value="Unassembled WGS sequence"/>
</dbReference>
<feature type="active site" description="Nucleophile" evidence="4">
    <location>
        <position position="74"/>
    </location>
</feature>
<dbReference type="PANTHER" id="PTHR43780">
    <property type="entry name" value="1-AMINOCYCLOPROPANE-1-CARBOXYLATE DEAMINASE-RELATED"/>
    <property type="match status" value="1"/>
</dbReference>
<dbReference type="PANTHER" id="PTHR43780:SF2">
    <property type="entry name" value="1-AMINOCYCLOPROPANE-1-CARBOXYLATE DEAMINASE-RELATED"/>
    <property type="match status" value="1"/>
</dbReference>
<reference evidence="7 8" key="1">
    <citation type="journal article" date="2014" name="Int. J. Syst. Evol. Microbiol.">
        <title>Complete genome sequence of Corynebacterium casei LMG S-19264T (=DSM 44701T), isolated from a smear-ripened cheese.</title>
        <authorList>
            <consortium name="US DOE Joint Genome Institute (JGI-PGF)"/>
            <person name="Walter F."/>
            <person name="Albersmeier A."/>
            <person name="Kalinowski J."/>
            <person name="Ruckert C."/>
        </authorList>
    </citation>
    <scope>NUCLEOTIDE SEQUENCE [LARGE SCALE GENOMIC DNA]</scope>
    <source>
        <strain evidence="7 8">NBRC 112785</strain>
    </source>
</reference>
<evidence type="ECO:0000256" key="2">
    <source>
        <dbReference type="ARBA" id="ARBA00008639"/>
    </source>
</evidence>
<evidence type="ECO:0000256" key="1">
    <source>
        <dbReference type="ARBA" id="ARBA00001933"/>
    </source>
</evidence>
<evidence type="ECO:0000313" key="7">
    <source>
        <dbReference type="EMBL" id="GLS82333.1"/>
    </source>
</evidence>
<keyword evidence="8" id="KW-1185">Reference proteome</keyword>
<dbReference type="InterPro" id="IPR027278">
    <property type="entry name" value="ACCD_DCysDesulf"/>
</dbReference>
<evidence type="ECO:0000256" key="5">
    <source>
        <dbReference type="PIRSR" id="PIRSR006278-2"/>
    </source>
</evidence>
<comment type="similarity">
    <text evidence="2">Belongs to the ACC deaminase/D-cysteine desulfhydrase family.</text>
</comment>
<feature type="modified residue" description="N6-(pyridoxal phosphate)lysine" evidence="5">
    <location>
        <position position="47"/>
    </location>
</feature>